<evidence type="ECO:0000256" key="5">
    <source>
        <dbReference type="ARBA" id="ARBA00023163"/>
    </source>
</evidence>
<keyword evidence="10" id="KW-1185">Reference proteome</keyword>
<sequence>MYLQKEESVEEGVSDVKSEITCKSEETDCGDDVVPEPSPEAEVHEIRCGSLSGKLHMQRFICPGIHRNCIEFEGRLITPRQFTIKAEKDKQKDWKGSIRLGRYNLRTLMELKTLDFFDHATTCSLKCQSRNYIKNRKGELDALSFLESISTPENAGDLRRSSTSTTDFDDVSLCDEIREVKRKASALDDYVTQTVPSINGSAALARIGLRAEDLKMATSPNVSRQTQLPQLNNDLLYNTDQRPLFTNLSPTNNTNGNPVNLPSVNSQNVPQLNGLIKNETSTSAADISNEALAMLLQSLIDQQNDTNNRSNFFSNLAALNNTTTFMANVPAHPTNVVTSNALSNEVKPMTIFQSEGGLNKEEKNSGSVGNIKRIMETNPTTFWSKMRELGVLEDLLQILSTTVEQLKHLYLVGGSSTEEFAAQKLSSLASVLDLGVVFGEKIHSRYVQTTLESNLINKELQELQRKADEHRRKLEHAKRKSQFFDQIIKSTDEPDLKKLHMNM</sequence>
<dbReference type="Gene3D" id="3.10.390.10">
    <property type="entry name" value="SAND domain-like"/>
    <property type="match status" value="1"/>
</dbReference>
<dbReference type="InterPro" id="IPR059099">
    <property type="entry name" value="GMEB1/2/Spe-44_dom"/>
</dbReference>
<evidence type="ECO:0000313" key="9">
    <source>
        <dbReference type="EMBL" id="KAI1716330.1"/>
    </source>
</evidence>
<keyword evidence="7" id="KW-0175">Coiled coil</keyword>
<dbReference type="Pfam" id="PF25892">
    <property type="entry name" value="Spe-44"/>
    <property type="match status" value="1"/>
</dbReference>
<keyword evidence="5" id="KW-0804">Transcription</keyword>
<organism evidence="9 10">
    <name type="scientific">Ditylenchus destructor</name>
    <dbReference type="NCBI Taxonomy" id="166010"/>
    <lineage>
        <taxon>Eukaryota</taxon>
        <taxon>Metazoa</taxon>
        <taxon>Ecdysozoa</taxon>
        <taxon>Nematoda</taxon>
        <taxon>Chromadorea</taxon>
        <taxon>Rhabditida</taxon>
        <taxon>Tylenchina</taxon>
        <taxon>Tylenchomorpha</taxon>
        <taxon>Sphaerularioidea</taxon>
        <taxon>Anguinidae</taxon>
        <taxon>Anguininae</taxon>
        <taxon>Ditylenchus</taxon>
    </lineage>
</organism>
<dbReference type="EMBL" id="JAKKPZ010000010">
    <property type="protein sequence ID" value="KAI1716330.1"/>
    <property type="molecule type" value="Genomic_DNA"/>
</dbReference>
<reference evidence="9" key="1">
    <citation type="submission" date="2022-01" db="EMBL/GenBank/DDBJ databases">
        <title>Genome Sequence Resource for Two Populations of Ditylenchus destructor, the Migratory Endoparasitic Phytonematode.</title>
        <authorList>
            <person name="Zhang H."/>
            <person name="Lin R."/>
            <person name="Xie B."/>
        </authorList>
    </citation>
    <scope>NUCLEOTIDE SEQUENCE</scope>
    <source>
        <strain evidence="9">BazhouSP</strain>
    </source>
</reference>
<keyword evidence="3" id="KW-0805">Transcription regulation</keyword>
<gene>
    <name evidence="9" type="ORF">DdX_07377</name>
</gene>
<dbReference type="PANTHER" id="PTHR10417:SF4">
    <property type="entry name" value="SAND DOMAIN-CONTAINING PROTEIN-RELATED"/>
    <property type="match status" value="1"/>
</dbReference>
<keyword evidence="4" id="KW-0238">DNA-binding</keyword>
<dbReference type="PROSITE" id="PS50864">
    <property type="entry name" value="SAND"/>
    <property type="match status" value="1"/>
</dbReference>
<keyword evidence="2" id="KW-0862">Zinc</keyword>
<evidence type="ECO:0000256" key="6">
    <source>
        <dbReference type="ARBA" id="ARBA00023242"/>
    </source>
</evidence>
<dbReference type="Proteomes" id="UP001201812">
    <property type="component" value="Unassembled WGS sequence"/>
</dbReference>
<evidence type="ECO:0000256" key="7">
    <source>
        <dbReference type="SAM" id="Coils"/>
    </source>
</evidence>
<evidence type="ECO:0000256" key="2">
    <source>
        <dbReference type="ARBA" id="ARBA00022833"/>
    </source>
</evidence>
<dbReference type="SMART" id="SM00258">
    <property type="entry name" value="SAND"/>
    <property type="match status" value="1"/>
</dbReference>
<evidence type="ECO:0000313" key="10">
    <source>
        <dbReference type="Proteomes" id="UP001201812"/>
    </source>
</evidence>
<accession>A0AAD4N4G9</accession>
<evidence type="ECO:0000256" key="1">
    <source>
        <dbReference type="ARBA" id="ARBA00022723"/>
    </source>
</evidence>
<protein>
    <submittedName>
        <fullName evidence="9">SAND domain-containing protein</fullName>
    </submittedName>
</protein>
<feature type="coiled-coil region" evidence="7">
    <location>
        <begin position="446"/>
        <end position="480"/>
    </location>
</feature>
<dbReference type="GO" id="GO:0003677">
    <property type="term" value="F:DNA binding"/>
    <property type="evidence" value="ECO:0007669"/>
    <property type="project" value="UniProtKB-KW"/>
</dbReference>
<dbReference type="PANTHER" id="PTHR10417">
    <property type="entry name" value="GLUCOCORTICOID MODULATORY ELEMENT-BINDING PROTEIN"/>
    <property type="match status" value="1"/>
</dbReference>
<keyword evidence="6" id="KW-0539">Nucleus</keyword>
<proteinExistence type="predicted"/>
<evidence type="ECO:0000256" key="3">
    <source>
        <dbReference type="ARBA" id="ARBA00023015"/>
    </source>
</evidence>
<comment type="caution">
    <text evidence="9">The sequence shown here is derived from an EMBL/GenBank/DDBJ whole genome shotgun (WGS) entry which is preliminary data.</text>
</comment>
<name>A0AAD4N4G9_9BILA</name>
<dbReference type="AlphaFoldDB" id="A0AAD4N4G9"/>
<dbReference type="GO" id="GO:0046872">
    <property type="term" value="F:metal ion binding"/>
    <property type="evidence" value="ECO:0007669"/>
    <property type="project" value="UniProtKB-KW"/>
</dbReference>
<evidence type="ECO:0000259" key="8">
    <source>
        <dbReference type="PROSITE" id="PS50864"/>
    </source>
</evidence>
<dbReference type="Pfam" id="PF01342">
    <property type="entry name" value="SAND"/>
    <property type="match status" value="1"/>
</dbReference>
<evidence type="ECO:0000256" key="4">
    <source>
        <dbReference type="ARBA" id="ARBA00023125"/>
    </source>
</evidence>
<feature type="domain" description="SAND" evidence="8">
    <location>
        <begin position="34"/>
        <end position="115"/>
    </location>
</feature>
<dbReference type="InterPro" id="IPR000770">
    <property type="entry name" value="SAND_dom"/>
</dbReference>
<keyword evidence="1" id="KW-0479">Metal-binding</keyword>
<dbReference type="SUPFAM" id="SSF63763">
    <property type="entry name" value="SAND domain-like"/>
    <property type="match status" value="1"/>
</dbReference>
<dbReference type="InterPro" id="IPR010919">
    <property type="entry name" value="SAND-like_dom_sf"/>
</dbReference>